<dbReference type="AlphaFoldDB" id="A0A6P2KXR5"/>
<sequence length="95" mass="10761">MTAYHWLCKVNEGKYTAMLRKKAPVTRSPRGVLSSKPVYMRLMPDERRALEELSTFLNRSTSSVARLIYLEGVERYRAKVTGPAAQLHASSFAGR</sequence>
<evidence type="ECO:0000313" key="1">
    <source>
        <dbReference type="EMBL" id="VWB61805.1"/>
    </source>
</evidence>
<organism evidence="1 2">
    <name type="scientific">Burkholderia pseudomultivorans</name>
    <dbReference type="NCBI Taxonomy" id="1207504"/>
    <lineage>
        <taxon>Bacteria</taxon>
        <taxon>Pseudomonadati</taxon>
        <taxon>Pseudomonadota</taxon>
        <taxon>Betaproteobacteria</taxon>
        <taxon>Burkholderiales</taxon>
        <taxon>Burkholderiaceae</taxon>
        <taxon>Burkholderia</taxon>
        <taxon>Burkholderia cepacia complex</taxon>
    </lineage>
</organism>
<dbReference type="Proteomes" id="UP000494162">
    <property type="component" value="Unassembled WGS sequence"/>
</dbReference>
<protein>
    <submittedName>
        <fullName evidence="1">Uncharacterized protein</fullName>
    </submittedName>
</protein>
<evidence type="ECO:0000313" key="2">
    <source>
        <dbReference type="Proteomes" id="UP000494162"/>
    </source>
</evidence>
<name>A0A6P2KXR5_9BURK</name>
<accession>A0A6P2KXR5</accession>
<gene>
    <name evidence="1" type="ORF">BPS26883_02909</name>
</gene>
<dbReference type="EMBL" id="CABVPP010000018">
    <property type="protein sequence ID" value="VWB61805.1"/>
    <property type="molecule type" value="Genomic_DNA"/>
</dbReference>
<reference evidence="1 2" key="1">
    <citation type="submission" date="2019-09" db="EMBL/GenBank/DDBJ databases">
        <authorList>
            <person name="Depoorter E."/>
        </authorList>
    </citation>
    <scope>NUCLEOTIDE SEQUENCE [LARGE SCALE GENOMIC DNA]</scope>
    <source>
        <strain evidence="1">LMG 26883</strain>
    </source>
</reference>
<proteinExistence type="predicted"/>